<keyword evidence="2" id="KW-1185">Reference proteome</keyword>
<protein>
    <submittedName>
        <fullName evidence="1">Uncharacterized protein</fullName>
    </submittedName>
</protein>
<evidence type="ECO:0000313" key="1">
    <source>
        <dbReference type="EMBL" id="MDZ5085413.1"/>
    </source>
</evidence>
<reference evidence="1 2" key="1">
    <citation type="journal article" date="2021" name="Chemosphere">
        <title>Bioballs carrying a syntrophic Rhodococcus and Mycolicibacterium consortium for simultaneous sorption and biodegradation of fuel oil in contaminated freshwater.</title>
        <authorList>
            <person name="Naloka K."/>
            <person name="Polrit D."/>
            <person name="Muangchinda C."/>
            <person name="Thoetkiattikul H."/>
            <person name="Pinyakong O."/>
        </authorList>
    </citation>
    <scope>NUCLEOTIDE SEQUENCE [LARGE SCALE GENOMIC DNA]</scope>
    <source>
        <strain evidence="1 2">J101</strain>
    </source>
</reference>
<name>A0ACC6MEL9_MYCPF</name>
<organism evidence="1 2">
    <name type="scientific">Mycolicibacterium parafortuitum</name>
    <name type="common">Mycobacterium parafortuitum</name>
    <dbReference type="NCBI Taxonomy" id="39692"/>
    <lineage>
        <taxon>Bacteria</taxon>
        <taxon>Bacillati</taxon>
        <taxon>Actinomycetota</taxon>
        <taxon>Actinomycetes</taxon>
        <taxon>Mycobacteriales</taxon>
        <taxon>Mycobacteriaceae</taxon>
        <taxon>Mycolicibacterium</taxon>
    </lineage>
</organism>
<evidence type="ECO:0000313" key="2">
    <source>
        <dbReference type="Proteomes" id="UP001289645"/>
    </source>
</evidence>
<accession>A0ACC6MEL9</accession>
<proteinExistence type="predicted"/>
<gene>
    <name evidence="1" type="ORF">OHX15_08435</name>
</gene>
<sequence length="416" mass="43831">MSGRFAAAVAGRTSTAAAIAAQGTQASAGLLIQVVAARNLGLDGLGKFGLLYGVMIVATALPSGFVGDSMAVLDRQRPSVRAALQNWLLLIAAVCASICFLGAYAIGIVDGGVAIVYGVATFLFLVEDSLRRLLMAAMRFWRITLVDITSIAVAVIVFVLSPNVDLLILFAALAGGQLVAIVVAVLLMPREEKWFASPRPASYRVVARYGIWRSLQLAVRPASLAATRAIVIGAAGLSAAGELEAARIYTAPAMLLVVGLGAYLFSSYARDKQRPLKEEIRSVDRQVVVLGGWIAMLSICIAVAVPQVSPLIAGQQVSMTMTIGWLVYILSVATTSCYANLAAVRGFERATLAVRSFDSGLSVIFVIAAMWVYQKTDSDLLVEAAPFAIAVGSFIGGFILRRYVLRPGSAPSDAPS</sequence>
<dbReference type="Proteomes" id="UP001289645">
    <property type="component" value="Unassembled WGS sequence"/>
</dbReference>
<dbReference type="EMBL" id="JAOXLN010000007">
    <property type="protein sequence ID" value="MDZ5085413.1"/>
    <property type="molecule type" value="Genomic_DNA"/>
</dbReference>
<comment type="caution">
    <text evidence="1">The sequence shown here is derived from an EMBL/GenBank/DDBJ whole genome shotgun (WGS) entry which is preliminary data.</text>
</comment>